<feature type="region of interest" description="Disordered" evidence="1">
    <location>
        <begin position="74"/>
        <end position="100"/>
    </location>
</feature>
<name>A0A3B1JGF4_ASTMX</name>
<dbReference type="GeneTree" id="ENSGT01150000287279"/>
<dbReference type="FunCoup" id="A0A3B1JGF4">
    <property type="interactions" value="36"/>
</dbReference>
<dbReference type="Ensembl" id="ENSAMXT00000051152.1">
    <property type="protein sequence ID" value="ENSAMXP00000040816.1"/>
    <property type="gene ID" value="ENSAMXG00000030735.1"/>
</dbReference>
<evidence type="ECO:0000313" key="3">
    <source>
        <dbReference type="Proteomes" id="UP000018467"/>
    </source>
</evidence>
<reference evidence="3" key="1">
    <citation type="submission" date="2013-03" db="EMBL/GenBank/DDBJ databases">
        <authorList>
            <person name="Jeffery W."/>
            <person name="Warren W."/>
            <person name="Wilson R.K."/>
        </authorList>
    </citation>
    <scope>NUCLEOTIDE SEQUENCE</scope>
    <source>
        <strain evidence="3">female</strain>
    </source>
</reference>
<evidence type="ECO:0000313" key="2">
    <source>
        <dbReference type="Ensembl" id="ENSAMXP00000040816.1"/>
    </source>
</evidence>
<reference evidence="2" key="4">
    <citation type="submission" date="2025-09" db="UniProtKB">
        <authorList>
            <consortium name="Ensembl"/>
        </authorList>
    </citation>
    <scope>IDENTIFICATION</scope>
</reference>
<accession>A0A3B1JGF4</accession>
<protein>
    <submittedName>
        <fullName evidence="2">Uncharacterized protein</fullName>
    </submittedName>
</protein>
<dbReference type="PANTHER" id="PTHR41161">
    <property type="entry name" value="PROTEIN NCBP2AS2"/>
    <property type="match status" value="1"/>
</dbReference>
<dbReference type="InterPro" id="IPR042407">
    <property type="entry name" value="NCBP2-AS2"/>
</dbReference>
<sequence>MVLQRLLLALINRAQLVERLAESKAIRRAAQLTAFAVIKGRLAGKQASARLRDSDTAAADAAQTVSRIRNTFMKEVKEDPKPPTNGQMGGPSIQSSMTQI</sequence>
<dbReference type="Bgee" id="ENSAMXG00000030735">
    <property type="expression patterns" value="Expressed in heart and 14 other cell types or tissues"/>
</dbReference>
<organism evidence="2 3">
    <name type="scientific">Astyanax mexicanus</name>
    <name type="common">Blind cave fish</name>
    <name type="synonym">Astyanax fasciatus mexicanus</name>
    <dbReference type="NCBI Taxonomy" id="7994"/>
    <lineage>
        <taxon>Eukaryota</taxon>
        <taxon>Metazoa</taxon>
        <taxon>Chordata</taxon>
        <taxon>Craniata</taxon>
        <taxon>Vertebrata</taxon>
        <taxon>Euteleostomi</taxon>
        <taxon>Actinopterygii</taxon>
        <taxon>Neopterygii</taxon>
        <taxon>Teleostei</taxon>
        <taxon>Ostariophysi</taxon>
        <taxon>Characiformes</taxon>
        <taxon>Characoidei</taxon>
        <taxon>Acestrorhamphidae</taxon>
        <taxon>Acestrorhamphinae</taxon>
        <taxon>Astyanax</taxon>
    </lineage>
</organism>
<dbReference type="Proteomes" id="UP000018467">
    <property type="component" value="Unassembled WGS sequence"/>
</dbReference>
<dbReference type="InParanoid" id="A0A3B1JGF4"/>
<dbReference type="PANTHER" id="PTHR41161:SF1">
    <property type="entry name" value="PROTEIN NCBP2AS2"/>
    <property type="match status" value="1"/>
</dbReference>
<keyword evidence="3" id="KW-1185">Reference proteome</keyword>
<evidence type="ECO:0000256" key="1">
    <source>
        <dbReference type="SAM" id="MobiDB-lite"/>
    </source>
</evidence>
<dbReference type="AlphaFoldDB" id="A0A3B1JGF4"/>
<reference evidence="2" key="3">
    <citation type="submission" date="2025-08" db="UniProtKB">
        <authorList>
            <consortium name="Ensembl"/>
        </authorList>
    </citation>
    <scope>IDENTIFICATION</scope>
</reference>
<proteinExistence type="predicted"/>
<reference evidence="3" key="2">
    <citation type="journal article" date="2014" name="Nat. Commun.">
        <title>The cavefish genome reveals candidate genes for eye loss.</title>
        <authorList>
            <person name="McGaugh S.E."/>
            <person name="Gross J.B."/>
            <person name="Aken B."/>
            <person name="Blin M."/>
            <person name="Borowsky R."/>
            <person name="Chalopin D."/>
            <person name="Hinaux H."/>
            <person name="Jeffery W.R."/>
            <person name="Keene A."/>
            <person name="Ma L."/>
            <person name="Minx P."/>
            <person name="Murphy D."/>
            <person name="O'Quin K.E."/>
            <person name="Retaux S."/>
            <person name="Rohner N."/>
            <person name="Searle S.M."/>
            <person name="Stahl B.A."/>
            <person name="Tabin C."/>
            <person name="Volff J.N."/>
            <person name="Yoshizawa M."/>
            <person name="Warren W.C."/>
        </authorList>
    </citation>
    <scope>NUCLEOTIDE SEQUENCE [LARGE SCALE GENOMIC DNA]</scope>
    <source>
        <strain evidence="3">female</strain>
    </source>
</reference>